<name>A0A1G1V6Z7_9BACT</name>
<comment type="caution">
    <text evidence="1">The sequence shown here is derived from an EMBL/GenBank/DDBJ whole genome shotgun (WGS) entry which is preliminary data.</text>
</comment>
<sequence>MSKLFFDHLIEFEEIEIELKGLDISSEEKKELEQLVDGMVHHRVMDRILTHLPRHHHAEFIDRFHKAPYDPKLLSWINQRIEASVEEHVKDEIKKLKQEILEDIHSSRKSKSDT</sequence>
<organism evidence="1 2">
    <name type="scientific">Candidatus Blackburnbacteria bacterium RIFCSPHIGHO2_12_FULL_41_13b</name>
    <dbReference type="NCBI Taxonomy" id="1797517"/>
    <lineage>
        <taxon>Bacteria</taxon>
        <taxon>Candidatus Blackburniibacteriota</taxon>
    </lineage>
</organism>
<evidence type="ECO:0000313" key="2">
    <source>
        <dbReference type="Proteomes" id="UP000178272"/>
    </source>
</evidence>
<evidence type="ECO:0000313" key="1">
    <source>
        <dbReference type="EMBL" id="OGY11209.1"/>
    </source>
</evidence>
<reference evidence="1 2" key="1">
    <citation type="journal article" date="2016" name="Nat. Commun.">
        <title>Thousands of microbial genomes shed light on interconnected biogeochemical processes in an aquifer system.</title>
        <authorList>
            <person name="Anantharaman K."/>
            <person name="Brown C.T."/>
            <person name="Hug L.A."/>
            <person name="Sharon I."/>
            <person name="Castelle C.J."/>
            <person name="Probst A.J."/>
            <person name="Thomas B.C."/>
            <person name="Singh A."/>
            <person name="Wilkins M.J."/>
            <person name="Karaoz U."/>
            <person name="Brodie E.L."/>
            <person name="Williams K.H."/>
            <person name="Hubbard S.S."/>
            <person name="Banfield J.F."/>
        </authorList>
    </citation>
    <scope>NUCLEOTIDE SEQUENCE [LARGE SCALE GENOMIC DNA]</scope>
</reference>
<dbReference type="Proteomes" id="UP000178272">
    <property type="component" value="Unassembled WGS sequence"/>
</dbReference>
<dbReference type="EMBL" id="MHCA01000042">
    <property type="protein sequence ID" value="OGY11209.1"/>
    <property type="molecule type" value="Genomic_DNA"/>
</dbReference>
<gene>
    <name evidence="1" type="ORF">A3F61_02790</name>
</gene>
<proteinExistence type="predicted"/>
<accession>A0A1G1V6Z7</accession>
<dbReference type="AlphaFoldDB" id="A0A1G1V6Z7"/>
<protein>
    <submittedName>
        <fullName evidence="1">Uncharacterized protein</fullName>
    </submittedName>
</protein>